<dbReference type="InterPro" id="IPR024499">
    <property type="entry name" value="Mbeg1-like"/>
</dbReference>
<dbReference type="EMBL" id="DWXE01000024">
    <property type="protein sequence ID" value="HJB91188.1"/>
    <property type="molecule type" value="Genomic_DNA"/>
</dbReference>
<evidence type="ECO:0000313" key="2">
    <source>
        <dbReference type="Proteomes" id="UP000886883"/>
    </source>
</evidence>
<dbReference type="AlphaFoldDB" id="A0A9D2MS53"/>
<proteinExistence type="predicted"/>
<dbReference type="InterPro" id="IPR029058">
    <property type="entry name" value="AB_hydrolase_fold"/>
</dbReference>
<evidence type="ECO:0000313" key="1">
    <source>
        <dbReference type="EMBL" id="HJB91188.1"/>
    </source>
</evidence>
<organism evidence="1 2">
    <name type="scientific">Candidatus Eisenbergiella merdigallinarum</name>
    <dbReference type="NCBI Taxonomy" id="2838552"/>
    <lineage>
        <taxon>Bacteria</taxon>
        <taxon>Bacillati</taxon>
        <taxon>Bacillota</taxon>
        <taxon>Clostridia</taxon>
        <taxon>Lachnospirales</taxon>
        <taxon>Lachnospiraceae</taxon>
        <taxon>Eisenbergiella</taxon>
    </lineage>
</organism>
<name>A0A9D2MS53_9FIRM</name>
<dbReference type="SUPFAM" id="SSF53474">
    <property type="entry name" value="alpha/beta-Hydrolases"/>
    <property type="match status" value="1"/>
</dbReference>
<accession>A0A9D2MS53</accession>
<reference evidence="1" key="2">
    <citation type="submission" date="2021-04" db="EMBL/GenBank/DDBJ databases">
        <authorList>
            <person name="Gilroy R."/>
        </authorList>
    </citation>
    <scope>NUCLEOTIDE SEQUENCE</scope>
    <source>
        <strain evidence="1">USAMLcec3-2134</strain>
    </source>
</reference>
<gene>
    <name evidence="1" type="ORF">H9763_06945</name>
</gene>
<dbReference type="Proteomes" id="UP000886883">
    <property type="component" value="Unassembled WGS sequence"/>
</dbReference>
<sequence>MAGNSIDYLREYGSLSFAEVPFCDADALILAQLSYLRFDGLVPGPGRRRQNGWGLYPEGRRRRGGWSFRGGWSCRENVRSRKGPAAERPTLRQVGERMDPERFFDRWYERQNRELWDMVSKSPRFLDVECGCYRSRLDEKEETQFAAIVFFPKGCEPVAVFRGTDDSLVGWKEDFNLSFQNPVPAQRMSAAYLNQAGSGFRGPFSVCGHSKGGNLAIYASVCANAGIRRRIRTVYSLDGPGFLPKALPEGPYEEMKGRIRRILPASSIIGMLLQNPGPYETVRSRAAGVMQHDSFSWEIENGRFVLAKDVEERQRRRNDVLNRWIFSLPEEERELFVDALFGIVRKTGAATLTGFAENWGKNLRICLKEIRGMDQETGKRMRRILRELIGIYRSAAGQERKAERNRDGKDRISH</sequence>
<comment type="caution">
    <text evidence="1">The sequence shown here is derived from an EMBL/GenBank/DDBJ whole genome shotgun (WGS) entry which is preliminary data.</text>
</comment>
<dbReference type="Pfam" id="PF11187">
    <property type="entry name" value="Mbeg1-like"/>
    <property type="match status" value="1"/>
</dbReference>
<protein>
    <submittedName>
        <fullName evidence="1">DUF2974 domain-containing protein</fullName>
    </submittedName>
</protein>
<reference evidence="1" key="1">
    <citation type="journal article" date="2021" name="PeerJ">
        <title>Extensive microbial diversity within the chicken gut microbiome revealed by metagenomics and culture.</title>
        <authorList>
            <person name="Gilroy R."/>
            <person name="Ravi A."/>
            <person name="Getino M."/>
            <person name="Pursley I."/>
            <person name="Horton D.L."/>
            <person name="Alikhan N.F."/>
            <person name="Baker D."/>
            <person name="Gharbi K."/>
            <person name="Hall N."/>
            <person name="Watson M."/>
            <person name="Adriaenssens E.M."/>
            <person name="Foster-Nyarko E."/>
            <person name="Jarju S."/>
            <person name="Secka A."/>
            <person name="Antonio M."/>
            <person name="Oren A."/>
            <person name="Chaudhuri R.R."/>
            <person name="La Ragione R."/>
            <person name="Hildebrand F."/>
            <person name="Pallen M.J."/>
        </authorList>
    </citation>
    <scope>NUCLEOTIDE SEQUENCE</scope>
    <source>
        <strain evidence="1">USAMLcec3-2134</strain>
    </source>
</reference>